<dbReference type="PROSITE" id="PS51677">
    <property type="entry name" value="NODB"/>
    <property type="match status" value="1"/>
</dbReference>
<dbReference type="InterPro" id="IPR002509">
    <property type="entry name" value="NODB_dom"/>
</dbReference>
<name>A0A246DRV4_9HYPH</name>
<dbReference type="GO" id="GO:0016810">
    <property type="term" value="F:hydrolase activity, acting on carbon-nitrogen (but not peptide) bonds"/>
    <property type="evidence" value="ECO:0007669"/>
    <property type="project" value="InterPro"/>
</dbReference>
<dbReference type="Proteomes" id="UP000197269">
    <property type="component" value="Unassembled WGS sequence"/>
</dbReference>
<comment type="caution">
    <text evidence="10">The sequence shown here is derived from an EMBL/GenBank/DDBJ whole genome shotgun (WGS) entry which is preliminary data.</text>
</comment>
<reference evidence="10 11" key="1">
    <citation type="submission" date="2017-03" db="EMBL/GenBank/DDBJ databases">
        <title>Genome of strain Rhizobium sp. CNPSo 668.</title>
        <authorList>
            <person name="Ribeiro R."/>
        </authorList>
    </citation>
    <scope>NUCLEOTIDE SEQUENCE [LARGE SCALE GENOMIC DNA]</scope>
    <source>
        <strain evidence="10 11">CNPSo 668</strain>
    </source>
</reference>
<evidence type="ECO:0000313" key="11">
    <source>
        <dbReference type="Proteomes" id="UP000197269"/>
    </source>
</evidence>
<dbReference type="InterPro" id="IPR011330">
    <property type="entry name" value="Glyco_hydro/deAcase_b/a-brl"/>
</dbReference>
<dbReference type="EMBL" id="MXPU01000013">
    <property type="protein sequence ID" value="OWO93054.1"/>
    <property type="molecule type" value="Genomic_DNA"/>
</dbReference>
<evidence type="ECO:0000256" key="4">
    <source>
        <dbReference type="ARBA" id="ARBA00022723"/>
    </source>
</evidence>
<keyword evidence="4" id="KW-0479">Metal-binding</keyword>
<evidence type="ECO:0000259" key="9">
    <source>
        <dbReference type="PROSITE" id="PS51677"/>
    </source>
</evidence>
<feature type="signal peptide" evidence="8">
    <location>
        <begin position="1"/>
        <end position="25"/>
    </location>
</feature>
<comment type="function">
    <text evidence="1">Is involved in generating a small heat-stable compound (Nod), an acylated oligomer of N-acetylglucosamine, that stimulates mitosis in various plant protoplasts.</text>
</comment>
<dbReference type="SUPFAM" id="SSF88713">
    <property type="entry name" value="Glycoside hydrolase/deacetylase"/>
    <property type="match status" value="1"/>
</dbReference>
<evidence type="ECO:0000256" key="5">
    <source>
        <dbReference type="ARBA" id="ARBA00022801"/>
    </source>
</evidence>
<evidence type="ECO:0000256" key="2">
    <source>
        <dbReference type="ARBA" id="ARBA00010973"/>
    </source>
</evidence>
<dbReference type="PANTHER" id="PTHR10587">
    <property type="entry name" value="GLYCOSYL TRANSFERASE-RELATED"/>
    <property type="match status" value="1"/>
</dbReference>
<organism evidence="10 11">
    <name type="scientific">Rhizobium esperanzae</name>
    <dbReference type="NCBI Taxonomy" id="1967781"/>
    <lineage>
        <taxon>Bacteria</taxon>
        <taxon>Pseudomonadati</taxon>
        <taxon>Pseudomonadota</taxon>
        <taxon>Alphaproteobacteria</taxon>
        <taxon>Hyphomicrobiales</taxon>
        <taxon>Rhizobiaceae</taxon>
        <taxon>Rhizobium/Agrobacterium group</taxon>
        <taxon>Rhizobium</taxon>
    </lineage>
</organism>
<dbReference type="GO" id="GO:0005975">
    <property type="term" value="P:carbohydrate metabolic process"/>
    <property type="evidence" value="ECO:0007669"/>
    <property type="project" value="InterPro"/>
</dbReference>
<protein>
    <recommendedName>
        <fullName evidence="3">Chitooligosaccharide deacetylase</fullName>
    </recommendedName>
    <alternativeName>
        <fullName evidence="6">Nodulation protein B</fullName>
    </alternativeName>
</protein>
<keyword evidence="8" id="KW-0732">Signal</keyword>
<sequence length="283" mass="30785">MHRFFVLSCIALAAALSACSTTRQAPDTSIKTASVVAPEGRTPSGKPAEDDDATPLFVGPHHLSGRTLEISSLADLKLNDKEVILSFDDGPIPGRTDKVLAILDQFGVKGAFMMVGEMAEMHPALARKVAMEGNAIGSHTYDHANLTALSFDAAMDEVVKGELAVTKATGTDVSFFRFPYLAESQRLRAAIAMRDMVVMDVDIDSKDYFTSTPMSVTQRTMNLLHKRGRGIVLMHDIHKRTATMLPTLLSKLEAEGYKVVTLRFKKQQAPNNLVASAGFVMTR</sequence>
<dbReference type="InterPro" id="IPR050248">
    <property type="entry name" value="Polysacc_deacetylase_ArnD"/>
</dbReference>
<evidence type="ECO:0000313" key="10">
    <source>
        <dbReference type="EMBL" id="OWO93054.1"/>
    </source>
</evidence>
<gene>
    <name evidence="10" type="ORF">B5E41_19780</name>
</gene>
<dbReference type="PROSITE" id="PS51257">
    <property type="entry name" value="PROKAR_LIPOPROTEIN"/>
    <property type="match status" value="1"/>
</dbReference>
<keyword evidence="5" id="KW-0378">Hydrolase</keyword>
<dbReference type="GO" id="GO:0016020">
    <property type="term" value="C:membrane"/>
    <property type="evidence" value="ECO:0007669"/>
    <property type="project" value="TreeGrafter"/>
</dbReference>
<dbReference type="Pfam" id="PF01522">
    <property type="entry name" value="Polysacc_deac_1"/>
    <property type="match status" value="1"/>
</dbReference>
<dbReference type="RefSeq" id="WP_088395757.1">
    <property type="nucleotide sequence ID" value="NZ_MXPU01000013.1"/>
</dbReference>
<evidence type="ECO:0000256" key="7">
    <source>
        <dbReference type="SAM" id="MobiDB-lite"/>
    </source>
</evidence>
<evidence type="ECO:0000256" key="8">
    <source>
        <dbReference type="SAM" id="SignalP"/>
    </source>
</evidence>
<dbReference type="CDD" id="cd10917">
    <property type="entry name" value="CE4_NodB_like_6s_7s"/>
    <property type="match status" value="1"/>
</dbReference>
<feature type="region of interest" description="Disordered" evidence="7">
    <location>
        <begin position="28"/>
        <end position="52"/>
    </location>
</feature>
<evidence type="ECO:0000256" key="1">
    <source>
        <dbReference type="ARBA" id="ARBA00003236"/>
    </source>
</evidence>
<dbReference type="PANTHER" id="PTHR10587:SF133">
    <property type="entry name" value="CHITIN DEACETYLASE 1-RELATED"/>
    <property type="match status" value="1"/>
</dbReference>
<evidence type="ECO:0000256" key="3">
    <source>
        <dbReference type="ARBA" id="ARBA00020071"/>
    </source>
</evidence>
<proteinExistence type="inferred from homology"/>
<evidence type="ECO:0000256" key="6">
    <source>
        <dbReference type="ARBA" id="ARBA00032976"/>
    </source>
</evidence>
<feature type="chain" id="PRO_5012219114" description="Chitooligosaccharide deacetylase" evidence="8">
    <location>
        <begin position="26"/>
        <end position="283"/>
    </location>
</feature>
<comment type="similarity">
    <text evidence="2">Belongs to the polysaccharide deacetylase family.</text>
</comment>
<dbReference type="GO" id="GO:0046872">
    <property type="term" value="F:metal ion binding"/>
    <property type="evidence" value="ECO:0007669"/>
    <property type="project" value="UniProtKB-KW"/>
</dbReference>
<feature type="domain" description="NodB homology" evidence="9">
    <location>
        <begin position="81"/>
        <end position="260"/>
    </location>
</feature>
<dbReference type="AlphaFoldDB" id="A0A246DRV4"/>
<accession>A0A246DRV4</accession>
<dbReference type="Gene3D" id="3.20.20.370">
    <property type="entry name" value="Glycoside hydrolase/deacetylase"/>
    <property type="match status" value="1"/>
</dbReference>